<dbReference type="STRING" id="1229665.N1SBZ1"/>
<dbReference type="GO" id="GO:0005737">
    <property type="term" value="C:cytoplasm"/>
    <property type="evidence" value="ECO:0007669"/>
    <property type="project" value="TreeGrafter"/>
</dbReference>
<dbReference type="EMBL" id="KB726211">
    <property type="protein sequence ID" value="EMT74335.1"/>
    <property type="molecule type" value="Genomic_DNA"/>
</dbReference>
<evidence type="ECO:0000259" key="1">
    <source>
        <dbReference type="Pfam" id="PF06395"/>
    </source>
</evidence>
<dbReference type="GO" id="GO:0005634">
    <property type="term" value="C:nucleus"/>
    <property type="evidence" value="ECO:0007669"/>
    <property type="project" value="TreeGrafter"/>
</dbReference>
<dbReference type="AlphaFoldDB" id="N1SBZ1"/>
<evidence type="ECO:0000313" key="2">
    <source>
        <dbReference type="EMBL" id="EMT74335.1"/>
    </source>
</evidence>
<dbReference type="OrthoDB" id="19923at2759"/>
<dbReference type="Proteomes" id="UP000016929">
    <property type="component" value="Unassembled WGS sequence"/>
</dbReference>
<organism evidence="2 3">
    <name type="scientific">Fusarium oxysporum f. sp. cubense (strain race 4)</name>
    <name type="common">Panama disease fungus</name>
    <dbReference type="NCBI Taxonomy" id="2502994"/>
    <lineage>
        <taxon>Eukaryota</taxon>
        <taxon>Fungi</taxon>
        <taxon>Dikarya</taxon>
        <taxon>Ascomycota</taxon>
        <taxon>Pezizomycotina</taxon>
        <taxon>Sordariomycetes</taxon>
        <taxon>Hypocreomycetidae</taxon>
        <taxon>Hypocreales</taxon>
        <taxon>Nectriaceae</taxon>
        <taxon>Fusarium</taxon>
        <taxon>Fusarium oxysporum species complex</taxon>
    </lineage>
</organism>
<dbReference type="GO" id="GO:0030010">
    <property type="term" value="P:establishment of cell polarity"/>
    <property type="evidence" value="ECO:0007669"/>
    <property type="project" value="TreeGrafter"/>
</dbReference>
<accession>N1SBZ1</accession>
<protein>
    <recommendedName>
        <fullName evidence="1">Cdc24/Scd1 N-terminal domain-containing protein</fullName>
    </recommendedName>
</protein>
<dbReference type="PANTHER" id="PTHR47339:SF1">
    <property type="entry name" value="CELL DIVISION CONTROL PROTEIN 24"/>
    <property type="match status" value="1"/>
</dbReference>
<dbReference type="GO" id="GO:0043332">
    <property type="term" value="C:mating projection tip"/>
    <property type="evidence" value="ECO:0007669"/>
    <property type="project" value="TreeGrafter"/>
</dbReference>
<dbReference type="HOGENOM" id="CLU_020320_0_0_1"/>
<dbReference type="GO" id="GO:0031106">
    <property type="term" value="P:septin ring organization"/>
    <property type="evidence" value="ECO:0007669"/>
    <property type="project" value="TreeGrafter"/>
</dbReference>
<name>N1SBZ1_FUSC4</name>
<dbReference type="Pfam" id="PF06395">
    <property type="entry name" value="CDC24"/>
    <property type="match status" value="1"/>
</dbReference>
<reference evidence="3" key="1">
    <citation type="submission" date="2012-09" db="EMBL/GenBank/DDBJ databases">
        <title>Genome sequencing and comparative transcriptomics of race 1 and race 4 of banana pathogen: Fusarium oxysporum f. sp. cubense.</title>
        <authorList>
            <person name="Fang X."/>
            <person name="Huang J."/>
        </authorList>
    </citation>
    <scope>NUCLEOTIDE SEQUENCE [LARGE SCALE GENOMIC DNA]</scope>
    <source>
        <strain evidence="3">race 4</strain>
    </source>
</reference>
<dbReference type="GO" id="GO:0000935">
    <property type="term" value="C:division septum"/>
    <property type="evidence" value="ECO:0007669"/>
    <property type="project" value="TreeGrafter"/>
</dbReference>
<dbReference type="InterPro" id="IPR010481">
    <property type="entry name" value="Cdc24/Scd1_N"/>
</dbReference>
<sequence>MADPLSVAASIAGLISITVEAVKFLSPYVSASKRTPHIAAHVYSEVQSTQVILIGLQNLTKNLGSLQSFKSSTSLVLMILQSDSDQSAKQHQEQLCNNVQALLESNNALARRLMNLEDSLDFRSTVLRRTSFLSPLTPSDPHTSSRRLSTETSLRIPTLAFETALRASRVYRRAKRYSMDFSFRSSVARSRNWSILSGLSLSDISNISVVALPIHRDDLTNAQDYDFGDDIPVGEELHRPPIDWPLLVQCLEIKLMMLQIRGMQKHFDEVPDPPDVFFHLWAVLPRVKPILLLLRALGVETSISVDPRQELSVNAKKDVILRLAQYCIEILDMDPRDLFTFDDLIGGDYCGLIRVISILSTLVKKLQSSSYHYPKHTLSIAQDLIDANSTGLRSLVSSQRQYVRRIVELVEIKDQLETYIEGIFPNLRHSANVHIMLLVLMERNLFHPPAEHRWFVAFDYLYTNTKAEAGLVVDDLINRFWITDLIRSGDFEDATSLLLRCREIMPVRDDRMSAYTNFHKYLQNQPIISRTQHQDSLDATSRLEAFLKKLERMTELDI</sequence>
<dbReference type="InterPro" id="IPR053026">
    <property type="entry name" value="CDC42_GEF"/>
</dbReference>
<feature type="domain" description="Cdc24/Scd1 N-terminal" evidence="1">
    <location>
        <begin position="279"/>
        <end position="362"/>
    </location>
</feature>
<evidence type="ECO:0000313" key="3">
    <source>
        <dbReference type="Proteomes" id="UP000016929"/>
    </source>
</evidence>
<keyword evidence="3" id="KW-1185">Reference proteome</keyword>
<gene>
    <name evidence="2" type="ORF">FOC4_g10002445</name>
</gene>
<reference evidence="3" key="2">
    <citation type="journal article" date="2014" name="PLoS ONE">
        <title>Genome and Transcriptome Analysis of the Fungal Pathogen Fusarium oxysporum f. sp. cubense Causing Banana Vascular Wilt Disease.</title>
        <authorList>
            <person name="Guo L."/>
            <person name="Han L."/>
            <person name="Yang L."/>
            <person name="Zeng H."/>
            <person name="Fan D."/>
            <person name="Zhu Y."/>
            <person name="Feng Y."/>
            <person name="Wang G."/>
            <person name="Peng C."/>
            <person name="Jiang X."/>
            <person name="Zhou D."/>
            <person name="Ni P."/>
            <person name="Liang C."/>
            <person name="Liu L."/>
            <person name="Wang J."/>
            <person name="Mao C."/>
            <person name="Fang X."/>
            <person name="Peng M."/>
            <person name="Huang J."/>
        </authorList>
    </citation>
    <scope>NUCLEOTIDE SEQUENCE [LARGE SCALE GENOMIC DNA]</scope>
    <source>
        <strain evidence="3">race 4</strain>
    </source>
</reference>
<proteinExistence type="predicted"/>
<dbReference type="PANTHER" id="PTHR47339">
    <property type="entry name" value="CELL DIVISION CONTROL PROTEIN 24"/>
    <property type="match status" value="1"/>
</dbReference>